<keyword evidence="7" id="KW-1185">Reference proteome</keyword>
<evidence type="ECO:0000256" key="2">
    <source>
        <dbReference type="SAM" id="MobiDB-lite"/>
    </source>
</evidence>
<feature type="signal peptide" evidence="4">
    <location>
        <begin position="1"/>
        <end position="22"/>
    </location>
</feature>
<keyword evidence="3" id="KW-0472">Membrane</keyword>
<keyword evidence="1" id="KW-0393">Immunoglobulin domain</keyword>
<dbReference type="GO" id="GO:0050853">
    <property type="term" value="P:B cell receptor signaling pathway"/>
    <property type="evidence" value="ECO:0007669"/>
    <property type="project" value="TreeGrafter"/>
</dbReference>
<name>A0AAV6SCW3_SOLSE</name>
<evidence type="ECO:0000256" key="3">
    <source>
        <dbReference type="SAM" id="Phobius"/>
    </source>
</evidence>
<sequence length="254" mass="28991">MEMSLKQSTLVLLTVAVLVVSGQEHVDLDHREKTVDVAIGSSLTLHCKLKTEKYERFRVHWEFLPSSGPNSSQIIHKDLVDRSAKTSNRTTAQQYHWETYIIANVTDKNSGSYHCKVIEEIPGFENVQSKKTQVVIESLMETTAYPSVLTRKQATPNLVPEFPKWWMWMVLCLSILALFILLLICAVLRRRCRRRQEDPIYANTRPVAKQPSPRPGAPASNNLKAVEEQENKHQRQSGGGLFRRPASQLRMMVP</sequence>
<gene>
    <name evidence="6" type="ORF">JOB18_019409</name>
</gene>
<proteinExistence type="predicted"/>
<dbReference type="PANTHER" id="PTHR14334">
    <property type="entry name" value="B-CELL ANTIGEN RECEPTOR COMPLEX-ASSOCIATED PROTEIN"/>
    <property type="match status" value="1"/>
</dbReference>
<dbReference type="EMBL" id="JAGKHQ010000006">
    <property type="protein sequence ID" value="KAG7513886.1"/>
    <property type="molecule type" value="Genomic_DNA"/>
</dbReference>
<keyword evidence="3" id="KW-0812">Transmembrane</keyword>
<feature type="domain" description="Ig-like" evidence="5">
    <location>
        <begin position="40"/>
        <end position="137"/>
    </location>
</feature>
<dbReference type="GO" id="GO:0019815">
    <property type="term" value="C:B cell receptor complex"/>
    <property type="evidence" value="ECO:0007669"/>
    <property type="project" value="TreeGrafter"/>
</dbReference>
<dbReference type="InterPro" id="IPR013106">
    <property type="entry name" value="Ig_V-set"/>
</dbReference>
<keyword evidence="4" id="KW-0732">Signal</keyword>
<keyword evidence="3" id="KW-1133">Transmembrane helix</keyword>
<evidence type="ECO:0000259" key="5">
    <source>
        <dbReference type="PROSITE" id="PS50835"/>
    </source>
</evidence>
<accession>A0AAV6SCW3</accession>
<dbReference type="GO" id="GO:0030183">
    <property type="term" value="P:B cell differentiation"/>
    <property type="evidence" value="ECO:0007669"/>
    <property type="project" value="TreeGrafter"/>
</dbReference>
<dbReference type="PANTHER" id="PTHR14334:SF3">
    <property type="entry name" value="TRANSMEMBRANE AND IMMUNOGLOBULIN DOMAIN CONTAINING 2"/>
    <property type="match status" value="1"/>
</dbReference>
<dbReference type="AlphaFoldDB" id="A0AAV6SCW3"/>
<feature type="transmembrane region" description="Helical" evidence="3">
    <location>
        <begin position="165"/>
        <end position="188"/>
    </location>
</feature>
<feature type="chain" id="PRO_5043865633" description="Ig-like domain-containing protein" evidence="4">
    <location>
        <begin position="23"/>
        <end position="254"/>
    </location>
</feature>
<dbReference type="Pfam" id="PF07686">
    <property type="entry name" value="V-set"/>
    <property type="match status" value="1"/>
</dbReference>
<dbReference type="PROSITE" id="PS50835">
    <property type="entry name" value="IG_LIKE"/>
    <property type="match status" value="1"/>
</dbReference>
<dbReference type="SMART" id="SM00409">
    <property type="entry name" value="IG"/>
    <property type="match status" value="1"/>
</dbReference>
<protein>
    <recommendedName>
        <fullName evidence="5">Ig-like domain-containing protein</fullName>
    </recommendedName>
</protein>
<dbReference type="InterPro" id="IPR007110">
    <property type="entry name" value="Ig-like_dom"/>
</dbReference>
<dbReference type="InterPro" id="IPR003599">
    <property type="entry name" value="Ig_sub"/>
</dbReference>
<feature type="region of interest" description="Disordered" evidence="2">
    <location>
        <begin position="203"/>
        <end position="241"/>
    </location>
</feature>
<evidence type="ECO:0000256" key="1">
    <source>
        <dbReference type="ARBA" id="ARBA00023319"/>
    </source>
</evidence>
<reference evidence="6 7" key="1">
    <citation type="journal article" date="2021" name="Sci. Rep.">
        <title>Chromosome anchoring in Senegalese sole (Solea senegalensis) reveals sex-associated markers and genome rearrangements in flatfish.</title>
        <authorList>
            <person name="Guerrero-Cozar I."/>
            <person name="Gomez-Garrido J."/>
            <person name="Berbel C."/>
            <person name="Martinez-Blanch J.F."/>
            <person name="Alioto T."/>
            <person name="Claros M.G."/>
            <person name="Gagnaire P.A."/>
            <person name="Manchado M."/>
        </authorList>
    </citation>
    <scope>NUCLEOTIDE SEQUENCE [LARGE SCALE GENOMIC DNA]</scope>
    <source>
        <strain evidence="6">Sse05_10M</strain>
    </source>
</reference>
<dbReference type="GO" id="GO:0009897">
    <property type="term" value="C:external side of plasma membrane"/>
    <property type="evidence" value="ECO:0007669"/>
    <property type="project" value="TreeGrafter"/>
</dbReference>
<dbReference type="Proteomes" id="UP000693946">
    <property type="component" value="Linkage Group LG14"/>
</dbReference>
<comment type="caution">
    <text evidence="6">The sequence shown here is derived from an EMBL/GenBank/DDBJ whole genome shotgun (WGS) entry which is preliminary data.</text>
</comment>
<evidence type="ECO:0000256" key="4">
    <source>
        <dbReference type="SAM" id="SignalP"/>
    </source>
</evidence>
<evidence type="ECO:0000313" key="6">
    <source>
        <dbReference type="EMBL" id="KAG7513886.1"/>
    </source>
</evidence>
<evidence type="ECO:0000313" key="7">
    <source>
        <dbReference type="Proteomes" id="UP000693946"/>
    </source>
</evidence>
<organism evidence="6 7">
    <name type="scientific">Solea senegalensis</name>
    <name type="common">Senegalese sole</name>
    <dbReference type="NCBI Taxonomy" id="28829"/>
    <lineage>
        <taxon>Eukaryota</taxon>
        <taxon>Metazoa</taxon>
        <taxon>Chordata</taxon>
        <taxon>Craniata</taxon>
        <taxon>Vertebrata</taxon>
        <taxon>Euteleostomi</taxon>
        <taxon>Actinopterygii</taxon>
        <taxon>Neopterygii</taxon>
        <taxon>Teleostei</taxon>
        <taxon>Neoteleostei</taxon>
        <taxon>Acanthomorphata</taxon>
        <taxon>Carangaria</taxon>
        <taxon>Pleuronectiformes</taxon>
        <taxon>Pleuronectoidei</taxon>
        <taxon>Soleidae</taxon>
        <taxon>Solea</taxon>
    </lineage>
</organism>